<dbReference type="GeneTree" id="ENSGT00940000161383"/>
<keyword evidence="12" id="KW-0007">Acetylation</keyword>
<dbReference type="Gene3D" id="2.60.40.10">
    <property type="entry name" value="Immunoglobulins"/>
    <property type="match status" value="2"/>
</dbReference>
<keyword evidence="14" id="KW-0539">Nucleus</keyword>
<evidence type="ECO:0000256" key="18">
    <source>
        <dbReference type="SAM" id="Coils"/>
    </source>
</evidence>
<sequence length="1573" mass="162926">MSAPGSAVSGTTASVLQPRWKRVLGWSGPVPRPRHGHRAVAIKELMVVFGGGNEGIVDELHVYNTATNQWFIPAVRGDIPPGCAAYGFVCDGTRLLVFGGMVEYGKYSNDLYELQASRWEWKKLKAKNPKNGPPPCPRLGHSFSLVGNKCYLFGGLANDSEDPKNNIPRYLNDLYTLELRAGSSVVGWDIPITYGVLPPPRESHTAVVYTEKATRKSRLIIYGGMSGCRLGDLWTLDIDTLTWNKPSVSGTAPLPRSLHSATTITNKMYVFGGWVPLVMDDVKVATHEKEWKCTNTLACLNLDTMCWETVLMDTLEDNIPRARAGHCAVAINSRLYVWSGRDGYRKAWNNQVCCKDLWYLETGRCVLGCKPSASCCSTVGSELTTDRYYNFAFLLPHQEARQLQQPKFYKVAAQQSATGASVVTVRPSQPGKSPVTVTSLPPGVRMVVPAQTTQGSPIGSSPQMSGMAALAAAAAATQKIPPSSAGTVLNVPAGATILKTVAVSPSTTTVKVASPVMVSNPATRMLKTAAAQVGTATASSPTTTTRPIITVHKSGAVTVAQQAQVVTTVVGGVTKTITLVKSPLTMGSSGTLISNLGKMMSVVQTKPVQTSAVTGQASTNPLTQIIQTKGPLPAGTILKLVTSADGKPTTIITTSQAGGTGNKPTILNISGVSPTTTKQGTTIIKTIPMSAIMTQPGATGVTSSAGMKTPITILTTKVMTTGTPGKIITAVPKLATAAGQQGLTQVVLKGAPGQPGTILRTVPMSTVGGVRLVTPVTVSAVKPTVTTLVVKGTTGVTTLGTVTGTVSSSLAGGTVDSSTSSLVTPITTLGTIATLSSQVINPTAITVSAAQTSLTSSSNQPTQVTLITTPSGVEAQPVQDLPVSILASPTSEQPTSTEAGAAGESSGTVTLVCSNPPCETHETGTTNTATTSSVCSNPPSTIGAGQVCSNPPCETHETGTTNTATTASSNMSALRMCSNPPCETHETGTTNTATTATSNMGGVQQACSNPPCETHETGTTNTATTASSNMSALRMCSNPPCETHETGTTNTATTATSNMGAVQQTDTVQSVCSNPPCETHETGTTNSPSTATSSMGGDQTSTTTALVQRVCSNPPCETHETGTTNTATTATCSMETGEGTAAAATALNLPSELMSEGQGATLMVTGLSDEELAVTAAAEAAAQAAATEEAQALAIQAVLQAAQQAVMSDAAGENQQPTNIPIMLTQQDLAALVQQQQQLQEAQAAAQQATVDTSLPTEGLAPADSLNDPSVESNGHNEMAAAVTSAVASLLPRTTAETLAPSSTFAPSVSVASPAKLQAAATLAEVANGIEGEKQAPQPAPVKPVVKKENQWFDVGIVKVTNMVVTHYYVPGDDSQGDDDSGIIPDYSQMKKMELQPGTAYKFRVAGINACGRGAFSEISAFKTCLPGFPGAPCAIKISKSPDGAHLTWEPPSVTSGKIIEYSVYLAIQSNQTAEAKASTPAQLAFMRVYCGPNPSCLVQSSSLSNAHIDYTTKPAIIFRIAARNEKGYGPATQVRWLQESGKDASSAKPAPKRPGTSPDTKSTGPKKARTDQ</sequence>
<reference evidence="21" key="4">
    <citation type="submission" date="2025-09" db="UniProtKB">
        <authorList>
            <consortium name="Ensembl"/>
        </authorList>
    </citation>
    <scope>IDENTIFICATION</scope>
</reference>
<keyword evidence="13" id="KW-0325">Glycoprotein</keyword>
<evidence type="ECO:0000256" key="16">
    <source>
        <dbReference type="ARBA" id="ARBA00074287"/>
    </source>
</evidence>
<dbReference type="Proteomes" id="UP000265100">
    <property type="component" value="Chromosome 5"/>
</dbReference>
<keyword evidence="7" id="KW-0597">Phosphoprotein</keyword>
<evidence type="ECO:0000256" key="1">
    <source>
        <dbReference type="ARBA" id="ARBA00004123"/>
    </source>
</evidence>
<keyword evidence="4" id="KW-0488">Methylation</keyword>
<feature type="domain" description="Fibronectin type-III" evidence="20">
    <location>
        <begin position="1338"/>
        <end position="1427"/>
    </location>
</feature>
<feature type="coiled-coil region" evidence="18">
    <location>
        <begin position="1222"/>
        <end position="1252"/>
    </location>
</feature>
<evidence type="ECO:0000313" key="22">
    <source>
        <dbReference type="Proteomes" id="UP000265100"/>
    </source>
</evidence>
<evidence type="ECO:0000256" key="4">
    <source>
        <dbReference type="ARBA" id="ARBA00022481"/>
    </source>
</evidence>
<dbReference type="Gene3D" id="2.120.10.80">
    <property type="entry name" value="Kelch-type beta propeller"/>
    <property type="match status" value="2"/>
</dbReference>
<dbReference type="Pfam" id="PF13854">
    <property type="entry name" value="Kelch_HCF"/>
    <property type="match status" value="1"/>
</dbReference>
<feature type="region of interest" description="Disordered" evidence="19">
    <location>
        <begin position="1532"/>
        <end position="1573"/>
    </location>
</feature>
<feature type="compositionally biased region" description="Polar residues" evidence="19">
    <location>
        <begin position="1082"/>
        <end position="1103"/>
    </location>
</feature>
<keyword evidence="10" id="KW-0832">Ubl conjugation</keyword>
<dbReference type="InterPro" id="IPR015915">
    <property type="entry name" value="Kelch-typ_b-propeller"/>
</dbReference>
<evidence type="ECO:0000256" key="5">
    <source>
        <dbReference type="ARBA" id="ARBA00022490"/>
    </source>
</evidence>
<evidence type="ECO:0000256" key="11">
    <source>
        <dbReference type="ARBA" id="ARBA00022853"/>
    </source>
</evidence>
<accession>A0AAX7TAT1</accession>
<evidence type="ECO:0000256" key="14">
    <source>
        <dbReference type="ARBA" id="ARBA00023242"/>
    </source>
</evidence>
<dbReference type="Ensembl" id="ENSACLT00000065396.1">
    <property type="protein sequence ID" value="ENSACLP00000054029.1"/>
    <property type="gene ID" value="ENSACLG00000033120.1"/>
</dbReference>
<dbReference type="GO" id="GO:0006338">
    <property type="term" value="P:chromatin remodeling"/>
    <property type="evidence" value="ECO:0007669"/>
    <property type="project" value="TreeGrafter"/>
</dbReference>
<keyword evidence="5" id="KW-0963">Cytoplasm</keyword>
<dbReference type="FunFam" id="2.60.40.10:FF:000259">
    <property type="entry name" value="Host cell factor 1 (Predicted)"/>
    <property type="match status" value="1"/>
</dbReference>
<evidence type="ECO:0000256" key="17">
    <source>
        <dbReference type="ARBA" id="ARBA00081526"/>
    </source>
</evidence>
<dbReference type="GO" id="GO:0003713">
    <property type="term" value="F:transcription coactivator activity"/>
    <property type="evidence" value="ECO:0007669"/>
    <property type="project" value="TreeGrafter"/>
</dbReference>
<dbReference type="SUPFAM" id="SSF117281">
    <property type="entry name" value="Kelch motif"/>
    <property type="match status" value="2"/>
</dbReference>
<evidence type="ECO:0000256" key="6">
    <source>
        <dbReference type="ARBA" id="ARBA00022499"/>
    </source>
</evidence>
<dbReference type="SUPFAM" id="SSF49265">
    <property type="entry name" value="Fibronectin type III"/>
    <property type="match status" value="1"/>
</dbReference>
<evidence type="ECO:0000256" key="12">
    <source>
        <dbReference type="ARBA" id="ARBA00022990"/>
    </source>
</evidence>
<evidence type="ECO:0000256" key="15">
    <source>
        <dbReference type="ARBA" id="ARBA00023306"/>
    </source>
</evidence>
<dbReference type="PROSITE" id="PS50853">
    <property type="entry name" value="FN3"/>
    <property type="match status" value="2"/>
</dbReference>
<keyword evidence="18" id="KW-0175">Coiled coil</keyword>
<dbReference type="CDD" id="cd00063">
    <property type="entry name" value="FN3"/>
    <property type="match status" value="2"/>
</dbReference>
<name>A0AAX7TAT1_ASTCA</name>
<feature type="region of interest" description="Disordered" evidence="19">
    <location>
        <begin position="888"/>
        <end position="908"/>
    </location>
</feature>
<keyword evidence="6" id="KW-1017">Isopeptide bond</keyword>
<evidence type="ECO:0000256" key="8">
    <source>
        <dbReference type="ARBA" id="ARBA00022737"/>
    </source>
</evidence>
<proteinExistence type="predicted"/>
<evidence type="ECO:0000256" key="9">
    <source>
        <dbReference type="ARBA" id="ARBA00022813"/>
    </source>
</evidence>
<evidence type="ECO:0000256" key="10">
    <source>
        <dbReference type="ARBA" id="ARBA00022843"/>
    </source>
</evidence>
<dbReference type="FunFam" id="2.60.40.10:FF:000443">
    <property type="entry name" value="host cell factor 1"/>
    <property type="match status" value="1"/>
</dbReference>
<comment type="subcellular location">
    <subcellularLocation>
        <location evidence="2">Cytoplasm</location>
    </subcellularLocation>
    <subcellularLocation>
        <location evidence="1">Nucleus</location>
    </subcellularLocation>
</comment>
<dbReference type="PANTHER" id="PTHR46003:SF3">
    <property type="entry name" value="HOST CELL FACTOR 1"/>
    <property type="match status" value="1"/>
</dbReference>
<keyword evidence="8" id="KW-0677">Repeat</keyword>
<dbReference type="InterPro" id="IPR013783">
    <property type="entry name" value="Ig-like_fold"/>
</dbReference>
<organism evidence="21 22">
    <name type="scientific">Astatotilapia calliptera</name>
    <name type="common">Eastern happy</name>
    <name type="synonym">Chromis callipterus</name>
    <dbReference type="NCBI Taxonomy" id="8154"/>
    <lineage>
        <taxon>Eukaryota</taxon>
        <taxon>Metazoa</taxon>
        <taxon>Chordata</taxon>
        <taxon>Craniata</taxon>
        <taxon>Vertebrata</taxon>
        <taxon>Euteleostomi</taxon>
        <taxon>Actinopterygii</taxon>
        <taxon>Neopterygii</taxon>
        <taxon>Teleostei</taxon>
        <taxon>Neoteleostei</taxon>
        <taxon>Acanthomorphata</taxon>
        <taxon>Ovalentaria</taxon>
        <taxon>Cichlomorphae</taxon>
        <taxon>Cichliformes</taxon>
        <taxon>Cichlidae</taxon>
        <taxon>African cichlids</taxon>
        <taxon>Pseudocrenilabrinae</taxon>
        <taxon>Haplochromini</taxon>
        <taxon>Astatotilapia</taxon>
    </lineage>
</organism>
<evidence type="ECO:0000256" key="13">
    <source>
        <dbReference type="ARBA" id="ARBA00023180"/>
    </source>
</evidence>
<dbReference type="GO" id="GO:0035097">
    <property type="term" value="C:histone methyltransferase complex"/>
    <property type="evidence" value="ECO:0007669"/>
    <property type="project" value="TreeGrafter"/>
</dbReference>
<feature type="domain" description="Fibronectin type-III" evidence="20">
    <location>
        <begin position="1429"/>
        <end position="1544"/>
    </location>
</feature>
<dbReference type="SMART" id="SM00060">
    <property type="entry name" value="FN3"/>
    <property type="match status" value="2"/>
</dbReference>
<keyword evidence="3" id="KW-0880">Kelch repeat</keyword>
<feature type="region of interest" description="Disordered" evidence="19">
    <location>
        <begin position="1070"/>
        <end position="1103"/>
    </location>
</feature>
<dbReference type="FunFam" id="2.120.10.80:FF:000015">
    <property type="entry name" value="host cell factor 1 isoform X1"/>
    <property type="match status" value="1"/>
</dbReference>
<reference evidence="21" key="3">
    <citation type="submission" date="2025-08" db="UniProtKB">
        <authorList>
            <consortium name="Ensembl"/>
        </authorList>
    </citation>
    <scope>IDENTIFICATION</scope>
</reference>
<evidence type="ECO:0000256" key="19">
    <source>
        <dbReference type="SAM" id="MobiDB-lite"/>
    </source>
</evidence>
<keyword evidence="9" id="KW-0068">Autocatalytic cleavage</keyword>
<protein>
    <recommendedName>
        <fullName evidence="16">Host cell factor 1</fullName>
    </recommendedName>
    <alternativeName>
        <fullName evidence="17">C1 factor</fullName>
    </alternativeName>
</protein>
<dbReference type="PANTHER" id="PTHR46003">
    <property type="entry name" value="HOST CELL FACTOR"/>
    <property type="match status" value="1"/>
</dbReference>
<dbReference type="InterPro" id="IPR036116">
    <property type="entry name" value="FN3_sf"/>
</dbReference>
<evidence type="ECO:0000256" key="7">
    <source>
        <dbReference type="ARBA" id="ARBA00022553"/>
    </source>
</evidence>
<dbReference type="InterPro" id="IPR003961">
    <property type="entry name" value="FN3_dom"/>
</dbReference>
<reference evidence="22" key="2">
    <citation type="submission" date="2023-03" db="EMBL/GenBank/DDBJ databases">
        <authorList>
            <consortium name="Wellcome Sanger Institute Data Sharing"/>
        </authorList>
    </citation>
    <scope>NUCLEOTIDE SEQUENCE [LARGE SCALE GENOMIC DNA]</scope>
</reference>
<dbReference type="FunFam" id="2.120.10.80:FF:000008">
    <property type="entry name" value="host cell factor 1 isoform X1"/>
    <property type="match status" value="1"/>
</dbReference>
<reference evidence="21 22" key="1">
    <citation type="submission" date="2018-05" db="EMBL/GenBank/DDBJ databases">
        <authorList>
            <person name="Datahose"/>
        </authorList>
    </citation>
    <scope>NUCLEOTIDE SEQUENCE</scope>
</reference>
<keyword evidence="11" id="KW-0156">Chromatin regulator</keyword>
<evidence type="ECO:0000256" key="2">
    <source>
        <dbReference type="ARBA" id="ARBA00004496"/>
    </source>
</evidence>
<dbReference type="GO" id="GO:0005737">
    <property type="term" value="C:cytoplasm"/>
    <property type="evidence" value="ECO:0007669"/>
    <property type="project" value="UniProtKB-SubCell"/>
</dbReference>
<feature type="compositionally biased region" description="Polar residues" evidence="19">
    <location>
        <begin position="888"/>
        <end position="898"/>
    </location>
</feature>
<evidence type="ECO:0000259" key="20">
    <source>
        <dbReference type="PROSITE" id="PS50853"/>
    </source>
</evidence>
<keyword evidence="22" id="KW-1185">Reference proteome</keyword>
<dbReference type="InterPro" id="IPR059124">
    <property type="entry name" value="Kelch_HCF"/>
</dbReference>
<dbReference type="InterPro" id="IPR043536">
    <property type="entry name" value="HCF1/2"/>
</dbReference>
<evidence type="ECO:0000313" key="21">
    <source>
        <dbReference type="Ensembl" id="ENSACLP00000054029.1"/>
    </source>
</evidence>
<keyword evidence="15" id="KW-0131">Cell cycle</keyword>
<evidence type="ECO:0000256" key="3">
    <source>
        <dbReference type="ARBA" id="ARBA00022441"/>
    </source>
</evidence>